<dbReference type="Gene3D" id="2.60.40.1280">
    <property type="match status" value="1"/>
</dbReference>
<feature type="domain" description="SDR-like Ig" evidence="8">
    <location>
        <begin position="26"/>
        <end position="112"/>
    </location>
</feature>
<dbReference type="Pfam" id="PF17961">
    <property type="entry name" value="Big_8"/>
    <property type="match status" value="1"/>
</dbReference>
<evidence type="ECO:0000313" key="9">
    <source>
        <dbReference type="EMBL" id="MDR6269848.1"/>
    </source>
</evidence>
<name>A0ABU1JBU7_9MICC</name>
<dbReference type="RefSeq" id="WP_309798490.1">
    <property type="nucleotide sequence ID" value="NZ_BAAAHY010000005.1"/>
</dbReference>
<keyword evidence="4" id="KW-0732">Signal</keyword>
<gene>
    <name evidence="9" type="ORF">JOE69_002086</name>
</gene>
<protein>
    <submittedName>
        <fullName evidence="9">LPXTG-motif cell wall-anchored protein</fullName>
    </submittedName>
</protein>
<evidence type="ECO:0000256" key="2">
    <source>
        <dbReference type="ARBA" id="ARBA00022512"/>
    </source>
</evidence>
<sequence length="376" mass="39315">MSLALPARAAEIPGAVKTVTVTPDNPGRYDEITVDATWAVPDTAQPGDTFSLTLPAELDSLVSGFEIRNSAGELVANAVVQNGVVTFTLTDFVSTHKNVSGTAKLTTKLNRELEPGKPYALTFGNEAEVTITPGEGRPVDRTSSQKYGFWIDANGDPSSTPTDRIRWTVESPKGAFDRISFEDTVGTGMELECGSVGMNLSETFRANDEVQTWGPALARDVEFTASCAGQTLTASRPVESSADAPAVPEGQVLRLVYDTKVIDASASSYKNTALVTVDGTTKSVVTDFRRSTASGDGQGDEDSHTTPPVVPPTTEPPVTTAAPLTTSVPVEPSTSAATTQEELANTGANGLLVPAVAGGLAVLAGAGMLLMRRRSH</sequence>
<feature type="compositionally biased region" description="Low complexity" evidence="6">
    <location>
        <begin position="316"/>
        <end position="330"/>
    </location>
</feature>
<evidence type="ECO:0000256" key="5">
    <source>
        <dbReference type="ARBA" id="ARBA00023088"/>
    </source>
</evidence>
<dbReference type="Proteomes" id="UP001185069">
    <property type="component" value="Unassembled WGS sequence"/>
</dbReference>
<evidence type="ECO:0000256" key="4">
    <source>
        <dbReference type="ARBA" id="ARBA00022729"/>
    </source>
</evidence>
<evidence type="ECO:0000256" key="7">
    <source>
        <dbReference type="SAM" id="Phobius"/>
    </source>
</evidence>
<evidence type="ECO:0000256" key="3">
    <source>
        <dbReference type="ARBA" id="ARBA00022525"/>
    </source>
</evidence>
<dbReference type="NCBIfam" id="TIGR01167">
    <property type="entry name" value="LPXTG_anchor"/>
    <property type="match status" value="1"/>
</dbReference>
<proteinExistence type="predicted"/>
<dbReference type="SUPFAM" id="SSF49401">
    <property type="entry name" value="Bacterial adhesins"/>
    <property type="match status" value="2"/>
</dbReference>
<evidence type="ECO:0000256" key="1">
    <source>
        <dbReference type="ARBA" id="ARBA00004168"/>
    </source>
</evidence>
<reference evidence="9 10" key="1">
    <citation type="submission" date="2023-07" db="EMBL/GenBank/DDBJ databases">
        <title>Sequencing the genomes of 1000 actinobacteria strains.</title>
        <authorList>
            <person name="Klenk H.-P."/>
        </authorList>
    </citation>
    <scope>NUCLEOTIDE SEQUENCE [LARGE SCALE GENOMIC DNA]</scope>
    <source>
        <strain evidence="9 10">DSM 14555</strain>
    </source>
</reference>
<dbReference type="EMBL" id="JAVDQF010000001">
    <property type="protein sequence ID" value="MDR6269848.1"/>
    <property type="molecule type" value="Genomic_DNA"/>
</dbReference>
<dbReference type="Gene3D" id="2.60.40.740">
    <property type="match status" value="1"/>
</dbReference>
<keyword evidence="5" id="KW-0572">Peptidoglycan-anchor</keyword>
<evidence type="ECO:0000313" key="10">
    <source>
        <dbReference type="Proteomes" id="UP001185069"/>
    </source>
</evidence>
<comment type="caution">
    <text evidence="9">The sequence shown here is derived from an EMBL/GenBank/DDBJ whole genome shotgun (WGS) entry which is preliminary data.</text>
</comment>
<keyword evidence="10" id="KW-1185">Reference proteome</keyword>
<feature type="transmembrane region" description="Helical" evidence="7">
    <location>
        <begin position="351"/>
        <end position="371"/>
    </location>
</feature>
<evidence type="ECO:0000259" key="8">
    <source>
        <dbReference type="Pfam" id="PF17961"/>
    </source>
</evidence>
<keyword evidence="3" id="KW-0964">Secreted</keyword>
<organism evidence="9 10">
    <name type="scientific">Arthrobacter russicus</name>
    <dbReference type="NCBI Taxonomy" id="172040"/>
    <lineage>
        <taxon>Bacteria</taxon>
        <taxon>Bacillati</taxon>
        <taxon>Actinomycetota</taxon>
        <taxon>Actinomycetes</taxon>
        <taxon>Micrococcales</taxon>
        <taxon>Micrococcaceae</taxon>
        <taxon>Arthrobacter</taxon>
    </lineage>
</organism>
<comment type="subcellular location">
    <subcellularLocation>
        <location evidence="1">Secreted</location>
        <location evidence="1">Cell wall</location>
        <topology evidence="1">Peptidoglycan-anchor</topology>
    </subcellularLocation>
</comment>
<dbReference type="InterPro" id="IPR011252">
    <property type="entry name" value="Fibrogen-bd_dom1"/>
</dbReference>
<dbReference type="InterPro" id="IPR041171">
    <property type="entry name" value="SDR_Ig"/>
</dbReference>
<feature type="region of interest" description="Disordered" evidence="6">
    <location>
        <begin position="290"/>
        <end position="338"/>
    </location>
</feature>
<evidence type="ECO:0000256" key="6">
    <source>
        <dbReference type="SAM" id="MobiDB-lite"/>
    </source>
</evidence>
<keyword evidence="7" id="KW-0812">Transmembrane</keyword>
<dbReference type="InterPro" id="IPR008966">
    <property type="entry name" value="Adhesion_dom_sf"/>
</dbReference>
<keyword evidence="2" id="KW-0134">Cell wall</keyword>
<keyword evidence="7" id="KW-0472">Membrane</keyword>
<keyword evidence="7" id="KW-1133">Transmembrane helix</keyword>
<accession>A0ABU1JBU7</accession>